<dbReference type="AlphaFoldDB" id="A0A225UXG9"/>
<feature type="compositionally biased region" description="Low complexity" evidence="1">
    <location>
        <begin position="84"/>
        <end position="101"/>
    </location>
</feature>
<dbReference type="Proteomes" id="UP000198211">
    <property type="component" value="Unassembled WGS sequence"/>
</dbReference>
<protein>
    <submittedName>
        <fullName evidence="2">Uncharacterized protein</fullName>
    </submittedName>
</protein>
<gene>
    <name evidence="2" type="ORF">PHMEG_00031931</name>
</gene>
<sequence>MKALLAENASLRRANSVLRQNSAEHGLNTDALILSTAGLSASGFDWELLGLGPDHTGLLRLLPPSSQSEGSVDGDSALPVVEASESPSKVSPGSGSSTRSRPNTHLFGLQVVCLWNRLPRSRGGLFADEPDEGPPRKRKRLRQNAVVRSAEPSSSKLPAARRLGRPSVDLKRKEASTATPSAVCSDHKKARSSISVPTSGLSIDKEPLSPPRPILEEGEIDDDAGFDPSADASIGGASARSSPLSAVQVTTTSGQSRSAVSKSVGSPP</sequence>
<feature type="compositionally biased region" description="Acidic residues" evidence="1">
    <location>
        <begin position="216"/>
        <end position="225"/>
    </location>
</feature>
<reference evidence="3" key="1">
    <citation type="submission" date="2017-03" db="EMBL/GenBank/DDBJ databases">
        <title>Phytopthora megakarya and P. palmivora, two closely related causual agents of cacao black pod achieved similar genome size and gene model numbers by different mechanisms.</title>
        <authorList>
            <person name="Ali S."/>
            <person name="Shao J."/>
            <person name="Larry D.J."/>
            <person name="Kronmiller B."/>
            <person name="Shen D."/>
            <person name="Strem M.D."/>
            <person name="Melnick R.L."/>
            <person name="Guiltinan M.J."/>
            <person name="Tyler B.M."/>
            <person name="Meinhardt L.W."/>
            <person name="Bailey B.A."/>
        </authorList>
    </citation>
    <scope>NUCLEOTIDE SEQUENCE [LARGE SCALE GENOMIC DNA]</scope>
    <source>
        <strain evidence="3">zdho120</strain>
    </source>
</reference>
<evidence type="ECO:0000313" key="2">
    <source>
        <dbReference type="EMBL" id="OWY97518.1"/>
    </source>
</evidence>
<organism evidence="2 3">
    <name type="scientific">Phytophthora megakarya</name>
    <dbReference type="NCBI Taxonomy" id="4795"/>
    <lineage>
        <taxon>Eukaryota</taxon>
        <taxon>Sar</taxon>
        <taxon>Stramenopiles</taxon>
        <taxon>Oomycota</taxon>
        <taxon>Peronosporomycetes</taxon>
        <taxon>Peronosporales</taxon>
        <taxon>Peronosporaceae</taxon>
        <taxon>Phytophthora</taxon>
    </lineage>
</organism>
<evidence type="ECO:0000313" key="3">
    <source>
        <dbReference type="Proteomes" id="UP000198211"/>
    </source>
</evidence>
<dbReference type="EMBL" id="NBNE01010362">
    <property type="protein sequence ID" value="OWY97518.1"/>
    <property type="molecule type" value="Genomic_DNA"/>
</dbReference>
<feature type="compositionally biased region" description="Polar residues" evidence="1">
    <location>
        <begin position="192"/>
        <end position="201"/>
    </location>
</feature>
<evidence type="ECO:0000256" key="1">
    <source>
        <dbReference type="SAM" id="MobiDB-lite"/>
    </source>
</evidence>
<feature type="compositionally biased region" description="Polar residues" evidence="1">
    <location>
        <begin position="239"/>
        <end position="268"/>
    </location>
</feature>
<feature type="region of interest" description="Disordered" evidence="1">
    <location>
        <begin position="82"/>
        <end position="103"/>
    </location>
</feature>
<accession>A0A225UXG9</accession>
<comment type="caution">
    <text evidence="2">The sequence shown here is derived from an EMBL/GenBank/DDBJ whole genome shotgun (WGS) entry which is preliminary data.</text>
</comment>
<proteinExistence type="predicted"/>
<feature type="region of interest" description="Disordered" evidence="1">
    <location>
        <begin position="123"/>
        <end position="268"/>
    </location>
</feature>
<keyword evidence="3" id="KW-1185">Reference proteome</keyword>
<name>A0A225UXG9_9STRA</name>